<dbReference type="RefSeq" id="WP_075008539.1">
    <property type="nucleotide sequence ID" value="NZ_FOAP01000012.1"/>
</dbReference>
<dbReference type="InterPro" id="IPR020843">
    <property type="entry name" value="ER"/>
</dbReference>
<dbReference type="EMBL" id="FOAP01000012">
    <property type="protein sequence ID" value="SEM14651.1"/>
    <property type="molecule type" value="Genomic_DNA"/>
</dbReference>
<dbReference type="SUPFAM" id="SSF51735">
    <property type="entry name" value="NAD(P)-binding Rossmann-fold domains"/>
    <property type="match status" value="1"/>
</dbReference>
<keyword evidence="1" id="KW-0560">Oxidoreductase</keyword>
<gene>
    <name evidence="3" type="ORF">SAMN05444354_11284</name>
</gene>
<dbReference type="InterPro" id="IPR013149">
    <property type="entry name" value="ADH-like_C"/>
</dbReference>
<dbReference type="PANTHER" id="PTHR43205">
    <property type="entry name" value="PROSTAGLANDIN REDUCTASE"/>
    <property type="match status" value="1"/>
</dbReference>
<dbReference type="SUPFAM" id="SSF50129">
    <property type="entry name" value="GroES-like"/>
    <property type="match status" value="2"/>
</dbReference>
<dbReference type="Pfam" id="PF16884">
    <property type="entry name" value="ADH_N_2"/>
    <property type="match status" value="1"/>
</dbReference>
<organism evidence="3 4">
    <name type="scientific">Stigmatella aurantiaca</name>
    <dbReference type="NCBI Taxonomy" id="41"/>
    <lineage>
        <taxon>Bacteria</taxon>
        <taxon>Pseudomonadati</taxon>
        <taxon>Myxococcota</taxon>
        <taxon>Myxococcia</taxon>
        <taxon>Myxococcales</taxon>
        <taxon>Cystobacterineae</taxon>
        <taxon>Archangiaceae</taxon>
        <taxon>Stigmatella</taxon>
    </lineage>
</organism>
<dbReference type="FunFam" id="3.40.50.720:FF:000121">
    <property type="entry name" value="Prostaglandin reductase 2"/>
    <property type="match status" value="1"/>
</dbReference>
<evidence type="ECO:0000256" key="1">
    <source>
        <dbReference type="ARBA" id="ARBA00023002"/>
    </source>
</evidence>
<dbReference type="Proteomes" id="UP000182719">
    <property type="component" value="Unassembled WGS sequence"/>
</dbReference>
<proteinExistence type="predicted"/>
<keyword evidence="4" id="KW-1185">Reference proteome</keyword>
<dbReference type="InterPro" id="IPR041694">
    <property type="entry name" value="ADH_N_2"/>
</dbReference>
<dbReference type="GO" id="GO:0016628">
    <property type="term" value="F:oxidoreductase activity, acting on the CH-CH group of donors, NAD or NADP as acceptor"/>
    <property type="evidence" value="ECO:0007669"/>
    <property type="project" value="InterPro"/>
</dbReference>
<dbReference type="SMART" id="SM00829">
    <property type="entry name" value="PKS_ER"/>
    <property type="match status" value="1"/>
</dbReference>
<sequence>MAKELKGRAIHLKSRPQGEPTAANFELVETAVPEPAEGQILVCNLFMSVDPYMRGRMNDVKSYVPPFQVGQPLDGGVVGQVVHSKALGYEEGDFVTGMGGWREYHVAPANQYMKVDPGVGSLSAYLGVLGMPGMTAYVGLLDLGKPQAGETVFVSGAAGAVGGLVGQIAKLKGCRVVGSAGSAEKVKHLREELGFDDAFNYKDGPVAQTLERTCPGGIDVYFDNVGGEHLEASIGKMNNYGRIVLCGAISQYNATAPAPGPRNLMLAVGRRLTLQGFIISDERHMERRPDFLRDVGGWLREKKVKEVETVVEGLDKAPEAFIGLLRGHNTGKMVVKLASPV</sequence>
<dbReference type="Gene3D" id="3.40.50.720">
    <property type="entry name" value="NAD(P)-binding Rossmann-like Domain"/>
    <property type="match status" value="1"/>
</dbReference>
<dbReference type="OrthoDB" id="9805663at2"/>
<evidence type="ECO:0000313" key="4">
    <source>
        <dbReference type="Proteomes" id="UP000182719"/>
    </source>
</evidence>
<dbReference type="InterPro" id="IPR036291">
    <property type="entry name" value="NAD(P)-bd_dom_sf"/>
</dbReference>
<accession>A0A1H7VZI8</accession>
<name>A0A1H7VZI8_STIAU</name>
<dbReference type="PANTHER" id="PTHR43205:SF7">
    <property type="entry name" value="PROSTAGLANDIN REDUCTASE 1"/>
    <property type="match status" value="1"/>
</dbReference>
<evidence type="ECO:0000313" key="3">
    <source>
        <dbReference type="EMBL" id="SEM14651.1"/>
    </source>
</evidence>
<dbReference type="CDD" id="cd05288">
    <property type="entry name" value="PGDH"/>
    <property type="match status" value="1"/>
</dbReference>
<dbReference type="Pfam" id="PF00107">
    <property type="entry name" value="ADH_zinc_N"/>
    <property type="match status" value="1"/>
</dbReference>
<dbReference type="AlphaFoldDB" id="A0A1H7VZI8"/>
<protein>
    <recommendedName>
        <fullName evidence="2">Enoyl reductase (ER) domain-containing protein</fullName>
    </recommendedName>
</protein>
<dbReference type="InterPro" id="IPR011032">
    <property type="entry name" value="GroES-like_sf"/>
</dbReference>
<dbReference type="InterPro" id="IPR045010">
    <property type="entry name" value="MDR_fam"/>
</dbReference>
<feature type="domain" description="Enoyl reductase (ER)" evidence="2">
    <location>
        <begin position="18"/>
        <end position="335"/>
    </location>
</feature>
<reference evidence="4" key="1">
    <citation type="submission" date="2016-10" db="EMBL/GenBank/DDBJ databases">
        <authorList>
            <person name="Varghese N."/>
            <person name="Submissions S."/>
        </authorList>
    </citation>
    <scope>NUCLEOTIDE SEQUENCE [LARGE SCALE GENOMIC DNA]</scope>
    <source>
        <strain evidence="4">DSM 17044</strain>
    </source>
</reference>
<evidence type="ECO:0000259" key="2">
    <source>
        <dbReference type="SMART" id="SM00829"/>
    </source>
</evidence>
<dbReference type="Gene3D" id="3.90.180.10">
    <property type="entry name" value="Medium-chain alcohol dehydrogenases, catalytic domain"/>
    <property type="match status" value="1"/>
</dbReference>